<dbReference type="Proteomes" id="UP000054051">
    <property type="component" value="Unassembled WGS sequence"/>
</dbReference>
<evidence type="ECO:0000256" key="4">
    <source>
        <dbReference type="ARBA" id="ARBA00022490"/>
    </source>
</evidence>
<dbReference type="HAMAP" id="MF_00127">
    <property type="entry name" value="His_tRNA_synth"/>
    <property type="match status" value="1"/>
</dbReference>
<dbReference type="NCBIfam" id="TIGR00442">
    <property type="entry name" value="hisS"/>
    <property type="match status" value="1"/>
</dbReference>
<dbReference type="GO" id="GO:0005524">
    <property type="term" value="F:ATP binding"/>
    <property type="evidence" value="ECO:0007669"/>
    <property type="project" value="UniProtKB-UniRule"/>
</dbReference>
<gene>
    <name evidence="11 14" type="primary">hisS</name>
    <name evidence="14" type="ORF">CAGGBEG34_280035</name>
</gene>
<dbReference type="CDD" id="cd00773">
    <property type="entry name" value="HisRS-like_core"/>
    <property type="match status" value="1"/>
</dbReference>
<dbReference type="EC" id="6.1.1.21" evidence="11"/>
<proteinExistence type="inferred from homology"/>
<dbReference type="STRING" id="1070319.CAGGBEG34_280035"/>
<dbReference type="InterPro" id="IPR004154">
    <property type="entry name" value="Anticodon-bd"/>
</dbReference>
<sequence>MLHPDQKPLRLASVKGMNDILPEQAALWAHFEDAAQTTLRAYGYQRIRTPIVEHTSLFARSIGAATDIVEKEMYCFTDALNGEQLSLRPENTAAIVRAAIEHHLLYDGPKRLWYSGPMFRHERPQRGRYRQFHQLGVEALGFAGPDVDAEIILAGQRLWDCLQLQGLRLELNTLGQLDERAAHRAALADYLKRHIELLDEDAKRRLETNPLRILDTKNPALQDIMRGAPRLMDFLGEASRAHFEALRRILQANGISFTLNPRLVRGLDYYNLTVFEWVTDRLGAQGSVAGGGRYDRLIEQLGGKPAPACGWALGVERILELLKENDPGARPEPHCDAYVLHQGEAARTQAFAVSERLRAAGLSVVQHCSGDGAPVRFKTQMKHADASGAQYAVIIGEDEVNSGTVTIKALRRAADALEGNAAQRRIAVECLSRDLFEKGG</sequence>
<feature type="binding site" evidence="12">
    <location>
        <begin position="269"/>
        <end position="270"/>
    </location>
    <ligand>
        <name>L-histidine</name>
        <dbReference type="ChEBI" id="CHEBI:57595"/>
    </ligand>
</feature>
<keyword evidence="15" id="KW-1185">Reference proteome</keyword>
<evidence type="ECO:0000256" key="6">
    <source>
        <dbReference type="ARBA" id="ARBA00022741"/>
    </source>
</evidence>
<evidence type="ECO:0000256" key="12">
    <source>
        <dbReference type="PIRSR" id="PIRSR001549-1"/>
    </source>
</evidence>
<comment type="subunit">
    <text evidence="3 11">Homodimer.</text>
</comment>
<dbReference type="GO" id="GO:0004821">
    <property type="term" value="F:histidine-tRNA ligase activity"/>
    <property type="evidence" value="ECO:0007669"/>
    <property type="project" value="UniProtKB-UniRule"/>
</dbReference>
<dbReference type="RefSeq" id="WP_006682842.1">
    <property type="nucleotide sequence ID" value="NZ_CAFB01000045.1"/>
</dbReference>
<dbReference type="FunFam" id="3.30.930.10:FF:000005">
    <property type="entry name" value="Histidine--tRNA ligase"/>
    <property type="match status" value="1"/>
</dbReference>
<accession>G2JA91</accession>
<evidence type="ECO:0000256" key="5">
    <source>
        <dbReference type="ARBA" id="ARBA00022598"/>
    </source>
</evidence>
<evidence type="ECO:0000256" key="8">
    <source>
        <dbReference type="ARBA" id="ARBA00022917"/>
    </source>
</evidence>
<evidence type="ECO:0000256" key="11">
    <source>
        <dbReference type="HAMAP-Rule" id="MF_00127"/>
    </source>
</evidence>
<dbReference type="Pfam" id="PF03129">
    <property type="entry name" value="HGTP_anticodon"/>
    <property type="match status" value="1"/>
</dbReference>
<feature type="binding site" evidence="12">
    <location>
        <position position="265"/>
    </location>
    <ligand>
        <name>L-histidine</name>
        <dbReference type="ChEBI" id="CHEBI:57595"/>
    </ligand>
</feature>
<evidence type="ECO:0000256" key="10">
    <source>
        <dbReference type="ARBA" id="ARBA00047639"/>
    </source>
</evidence>
<dbReference type="SUPFAM" id="SSF52954">
    <property type="entry name" value="Class II aaRS ABD-related"/>
    <property type="match status" value="1"/>
</dbReference>
<evidence type="ECO:0000256" key="1">
    <source>
        <dbReference type="ARBA" id="ARBA00004496"/>
    </source>
</evidence>
<evidence type="ECO:0000256" key="3">
    <source>
        <dbReference type="ARBA" id="ARBA00011738"/>
    </source>
</evidence>
<feature type="binding site" evidence="12">
    <location>
        <position position="134"/>
    </location>
    <ligand>
        <name>L-histidine</name>
        <dbReference type="ChEBI" id="CHEBI:57595"/>
    </ligand>
</feature>
<comment type="similarity">
    <text evidence="2 11">Belongs to the class-II aminoacyl-tRNA synthetase family.</text>
</comment>
<evidence type="ECO:0000259" key="13">
    <source>
        <dbReference type="PROSITE" id="PS50862"/>
    </source>
</evidence>
<dbReference type="PROSITE" id="PS50862">
    <property type="entry name" value="AA_TRNA_LIGASE_II"/>
    <property type="match status" value="1"/>
</dbReference>
<dbReference type="PANTHER" id="PTHR43707">
    <property type="entry name" value="HISTIDYL-TRNA SYNTHETASE"/>
    <property type="match status" value="1"/>
</dbReference>
<dbReference type="Gene3D" id="3.30.930.10">
    <property type="entry name" value="Bira Bifunctional Protein, Domain 2"/>
    <property type="match status" value="1"/>
</dbReference>
<protein>
    <recommendedName>
        <fullName evidence="11">Histidine--tRNA ligase</fullName>
        <ecNumber evidence="11">6.1.1.21</ecNumber>
    </recommendedName>
    <alternativeName>
        <fullName evidence="11">Histidyl-tRNA synthetase</fullName>
        <shortName evidence="11">HisRS</shortName>
    </alternativeName>
</protein>
<dbReference type="OrthoDB" id="9800814at2"/>
<dbReference type="CDD" id="cd00859">
    <property type="entry name" value="HisRS_anticodon"/>
    <property type="match status" value="1"/>
</dbReference>
<feature type="binding site" evidence="12">
    <location>
        <position position="138"/>
    </location>
    <ligand>
        <name>L-histidine</name>
        <dbReference type="ChEBI" id="CHEBI:57595"/>
    </ligand>
</feature>
<dbReference type="GO" id="GO:0006427">
    <property type="term" value="P:histidyl-tRNA aminoacylation"/>
    <property type="evidence" value="ECO:0007669"/>
    <property type="project" value="UniProtKB-UniRule"/>
</dbReference>
<dbReference type="PANTHER" id="PTHR43707:SF1">
    <property type="entry name" value="HISTIDINE--TRNA LIGASE, MITOCHONDRIAL-RELATED"/>
    <property type="match status" value="1"/>
</dbReference>
<keyword evidence="6 11" id="KW-0547">Nucleotide-binding</keyword>
<feature type="binding site" evidence="12">
    <location>
        <begin position="90"/>
        <end position="92"/>
    </location>
    <ligand>
        <name>L-histidine</name>
        <dbReference type="ChEBI" id="CHEBI:57595"/>
    </ligand>
</feature>
<dbReference type="eggNOG" id="COG0124">
    <property type="taxonomic scope" value="Bacteria"/>
</dbReference>
<feature type="binding site" evidence="12">
    <location>
        <position position="120"/>
    </location>
    <ligand>
        <name>L-histidine</name>
        <dbReference type="ChEBI" id="CHEBI:57595"/>
    </ligand>
</feature>
<dbReference type="SUPFAM" id="SSF55681">
    <property type="entry name" value="Class II aaRS and biotin synthetases"/>
    <property type="match status" value="1"/>
</dbReference>
<dbReference type="InterPro" id="IPR041715">
    <property type="entry name" value="HisRS-like_core"/>
</dbReference>
<keyword evidence="7 11" id="KW-0067">ATP-binding</keyword>
<dbReference type="AlphaFoldDB" id="G2JA91"/>
<dbReference type="PIRSF" id="PIRSF001549">
    <property type="entry name" value="His-tRNA_synth"/>
    <property type="match status" value="1"/>
</dbReference>
<keyword evidence="9 11" id="KW-0030">Aminoacyl-tRNA synthetase</keyword>
<dbReference type="GO" id="GO:0005737">
    <property type="term" value="C:cytoplasm"/>
    <property type="evidence" value="ECO:0007669"/>
    <property type="project" value="UniProtKB-SubCell"/>
</dbReference>
<feature type="domain" description="Aminoacyl-transfer RNA synthetases class-II family profile" evidence="13">
    <location>
        <begin position="1"/>
        <end position="331"/>
    </location>
</feature>
<evidence type="ECO:0000256" key="2">
    <source>
        <dbReference type="ARBA" id="ARBA00008226"/>
    </source>
</evidence>
<name>G2JA91_9BURK</name>
<keyword evidence="4 11" id="KW-0963">Cytoplasm</keyword>
<evidence type="ECO:0000256" key="9">
    <source>
        <dbReference type="ARBA" id="ARBA00023146"/>
    </source>
</evidence>
<comment type="subcellular location">
    <subcellularLocation>
        <location evidence="1 11">Cytoplasm</location>
    </subcellularLocation>
</comment>
<comment type="caution">
    <text evidence="14">The sequence shown here is derived from an EMBL/GenBank/DDBJ whole genome shotgun (WGS) entry which is preliminary data.</text>
</comment>
<evidence type="ECO:0000313" key="14">
    <source>
        <dbReference type="EMBL" id="CCD29692.1"/>
    </source>
</evidence>
<reference evidence="14 15" key="1">
    <citation type="submission" date="2011-08" db="EMBL/GenBank/DDBJ databases">
        <title>The genome of the obligate endobacterium of an arbuscular mycorrhizal fungus reveals an interphylum network of nutritional interactions.</title>
        <authorList>
            <person name="Ghignone S."/>
            <person name="Salvioli A."/>
            <person name="Anca I."/>
            <person name="Lumini E."/>
            <person name="Ortu G."/>
            <person name="Petiti L."/>
            <person name="Cruveiller S."/>
            <person name="Bianciotto V."/>
            <person name="Piffanelli P."/>
            <person name="Lanfranco L."/>
            <person name="Bonfante P."/>
        </authorList>
    </citation>
    <scope>NUCLEOTIDE SEQUENCE [LARGE SCALE GENOMIC DNA]</scope>
    <source>
        <strain evidence="14 15">BEG34</strain>
    </source>
</reference>
<dbReference type="InterPro" id="IPR015807">
    <property type="entry name" value="His-tRNA-ligase"/>
</dbReference>
<dbReference type="Pfam" id="PF13393">
    <property type="entry name" value="tRNA-synt_His"/>
    <property type="match status" value="1"/>
</dbReference>
<dbReference type="InterPro" id="IPR033656">
    <property type="entry name" value="HisRS_anticodon"/>
</dbReference>
<dbReference type="InterPro" id="IPR036621">
    <property type="entry name" value="Anticodon-bd_dom_sf"/>
</dbReference>
<dbReference type="Gene3D" id="3.40.50.800">
    <property type="entry name" value="Anticodon-binding domain"/>
    <property type="match status" value="1"/>
</dbReference>
<dbReference type="InterPro" id="IPR045864">
    <property type="entry name" value="aa-tRNA-synth_II/BPL/LPL"/>
</dbReference>
<evidence type="ECO:0000256" key="7">
    <source>
        <dbReference type="ARBA" id="ARBA00022840"/>
    </source>
</evidence>
<dbReference type="EMBL" id="CAFB01000045">
    <property type="protein sequence ID" value="CCD29692.1"/>
    <property type="molecule type" value="Genomic_DNA"/>
</dbReference>
<comment type="catalytic activity">
    <reaction evidence="10 11">
        <text>tRNA(His) + L-histidine + ATP = L-histidyl-tRNA(His) + AMP + diphosphate + H(+)</text>
        <dbReference type="Rhea" id="RHEA:17313"/>
        <dbReference type="Rhea" id="RHEA-COMP:9665"/>
        <dbReference type="Rhea" id="RHEA-COMP:9689"/>
        <dbReference type="ChEBI" id="CHEBI:15378"/>
        <dbReference type="ChEBI" id="CHEBI:30616"/>
        <dbReference type="ChEBI" id="CHEBI:33019"/>
        <dbReference type="ChEBI" id="CHEBI:57595"/>
        <dbReference type="ChEBI" id="CHEBI:78442"/>
        <dbReference type="ChEBI" id="CHEBI:78527"/>
        <dbReference type="ChEBI" id="CHEBI:456215"/>
        <dbReference type="EC" id="6.1.1.21"/>
    </reaction>
</comment>
<organism evidence="14 15">
    <name type="scientific">Candidatus Glomeribacter gigasporarum BEG34</name>
    <dbReference type="NCBI Taxonomy" id="1070319"/>
    <lineage>
        <taxon>Bacteria</taxon>
        <taxon>Pseudomonadati</taxon>
        <taxon>Pseudomonadota</taxon>
        <taxon>Betaproteobacteria</taxon>
        <taxon>Burkholderiales</taxon>
        <taxon>Burkholderiaceae</taxon>
        <taxon>Candidatus Glomeribacter</taxon>
    </lineage>
</organism>
<evidence type="ECO:0000313" key="15">
    <source>
        <dbReference type="Proteomes" id="UP000054051"/>
    </source>
</evidence>
<keyword evidence="5 11" id="KW-0436">Ligase</keyword>
<dbReference type="InterPro" id="IPR006195">
    <property type="entry name" value="aa-tRNA-synth_II"/>
</dbReference>
<keyword evidence="8 11" id="KW-0648">Protein biosynthesis</keyword>
<dbReference type="InterPro" id="IPR004516">
    <property type="entry name" value="HisRS/HisZ"/>
</dbReference>